<dbReference type="SUPFAM" id="SSF50729">
    <property type="entry name" value="PH domain-like"/>
    <property type="match status" value="1"/>
</dbReference>
<evidence type="ECO:0000256" key="7">
    <source>
        <dbReference type="ARBA" id="ARBA00064959"/>
    </source>
</evidence>
<keyword evidence="13" id="KW-1133">Transmembrane helix</keyword>
<evidence type="ECO:0000256" key="10">
    <source>
        <dbReference type="ARBA" id="ARBA00079583"/>
    </source>
</evidence>
<sequence length="477" mass="53754">MDMPVFKAIQPEELASCGWNKKEKHTLAPNIVAFTRRFNQVSFWVVREILTAQTLKIRAEILSHFVKIAKKLLELNNLHSLMSVVSALQSAPIFRLTKTWALLNRKDKTTFEKLDYLLSKEDNYKRTREYIRSLKMVPTIPYLGIYLLDLIYIDSAYPASDSIMENEQRSNQMNNILRIIADLQVSCNYDYLTTLPHVQKYLKSVHYIEELQKFVEDDNYKLSLRIEPGNSSPRLVSSKEDLAGNNMSQGLLLVDIRGVSCFSLLPCSSMMCQLSVVESKSATFPTERPRHLLDDSVLECHSPARGHAAGARLANGLSIGILSIGVLSIGVLSIGVLSIGILSIGVLSIGVITMEGPLRRKTLLKEGKKPTLSSWTRYWVMLSGSTLLYFGAKALRGTERKHYKSTPGKKVSIVGWMVALPDDPEHPDIFQLNNPDKGNVYKFQTGSRFHAILWHKHLDDACKSNKPQVPANLMSFE</sequence>
<evidence type="ECO:0000313" key="17">
    <source>
        <dbReference type="Proteomes" id="UP000694563"/>
    </source>
</evidence>
<evidence type="ECO:0000259" key="14">
    <source>
        <dbReference type="PROSITE" id="PS50003"/>
    </source>
</evidence>
<dbReference type="InterPro" id="IPR023578">
    <property type="entry name" value="Ras_GEF_dom_sf"/>
</dbReference>
<keyword evidence="17" id="KW-1185">Reference proteome</keyword>
<comment type="subunit">
    <text evidence="7">Interacts with the SH3 domains of GRB2, NCK1, PLCG1 and SRC.</text>
</comment>
<dbReference type="SUPFAM" id="SSF48366">
    <property type="entry name" value="Ras GEF"/>
    <property type="match status" value="1"/>
</dbReference>
<dbReference type="GO" id="GO:0005737">
    <property type="term" value="C:cytoplasm"/>
    <property type="evidence" value="ECO:0007669"/>
    <property type="project" value="UniProtKB-SubCell"/>
</dbReference>
<dbReference type="CDD" id="cd00155">
    <property type="entry name" value="RasGEF"/>
    <property type="match status" value="1"/>
</dbReference>
<dbReference type="FunFam" id="1.10.840.10:FF:000010">
    <property type="entry name" value="ras-specific guanine nucleotide-releasing factor RalGPS1 isoform X1"/>
    <property type="match status" value="1"/>
</dbReference>
<dbReference type="Pfam" id="PF00169">
    <property type="entry name" value="PH"/>
    <property type="match status" value="1"/>
</dbReference>
<reference evidence="16" key="3">
    <citation type="submission" date="2025-09" db="UniProtKB">
        <authorList>
            <consortium name="Ensembl"/>
        </authorList>
    </citation>
    <scope>IDENTIFICATION</scope>
</reference>
<accession>A0A8C3Y8G2</accession>
<evidence type="ECO:0000256" key="5">
    <source>
        <dbReference type="ARBA" id="ARBA00022658"/>
    </source>
</evidence>
<feature type="domain" description="PH" evidence="14">
    <location>
        <begin position="351"/>
        <end position="463"/>
    </location>
</feature>
<dbReference type="InterPro" id="IPR001895">
    <property type="entry name" value="RASGEF_cat_dom"/>
</dbReference>
<dbReference type="SMART" id="SM00147">
    <property type="entry name" value="RasGEF"/>
    <property type="match status" value="1"/>
</dbReference>
<keyword evidence="3" id="KW-1003">Cell membrane</keyword>
<dbReference type="GO" id="GO:0005085">
    <property type="term" value="F:guanyl-nucleotide exchange factor activity"/>
    <property type="evidence" value="ECO:0007669"/>
    <property type="project" value="UniProtKB-KW"/>
</dbReference>
<keyword evidence="6 13" id="KW-0472">Membrane</keyword>
<keyword evidence="4" id="KW-0963">Cytoplasm</keyword>
<gene>
    <name evidence="16" type="primary">RALGPS1</name>
</gene>
<dbReference type="PROSITE" id="PS50003">
    <property type="entry name" value="PH_DOMAIN"/>
    <property type="match status" value="1"/>
</dbReference>
<dbReference type="SMART" id="SM00233">
    <property type="entry name" value="PH"/>
    <property type="match status" value="1"/>
</dbReference>
<organism evidence="16 17">
    <name type="scientific">Catharus ustulatus</name>
    <name type="common">Russet-backed thrush</name>
    <name type="synonym">Hylocichla ustulatus</name>
    <dbReference type="NCBI Taxonomy" id="91951"/>
    <lineage>
        <taxon>Eukaryota</taxon>
        <taxon>Metazoa</taxon>
        <taxon>Chordata</taxon>
        <taxon>Craniata</taxon>
        <taxon>Vertebrata</taxon>
        <taxon>Euteleostomi</taxon>
        <taxon>Archelosauria</taxon>
        <taxon>Archosauria</taxon>
        <taxon>Dinosauria</taxon>
        <taxon>Saurischia</taxon>
        <taxon>Theropoda</taxon>
        <taxon>Coelurosauria</taxon>
        <taxon>Aves</taxon>
        <taxon>Neognathae</taxon>
        <taxon>Neoaves</taxon>
        <taxon>Telluraves</taxon>
        <taxon>Australaves</taxon>
        <taxon>Passeriformes</taxon>
        <taxon>Turdidae</taxon>
        <taxon>Catharus</taxon>
    </lineage>
</organism>
<dbReference type="Gene3D" id="2.30.29.30">
    <property type="entry name" value="Pleckstrin-homology domain (PH domain)/Phosphotyrosine-binding domain (PTB)"/>
    <property type="match status" value="1"/>
</dbReference>
<dbReference type="InterPro" id="IPR008937">
    <property type="entry name" value="Ras-like_GEF"/>
</dbReference>
<dbReference type="InterPro" id="IPR011993">
    <property type="entry name" value="PH-like_dom_sf"/>
</dbReference>
<protein>
    <recommendedName>
        <fullName evidence="8">Ras-specific guanine nucleotide-releasing factor RalGPS1</fullName>
    </recommendedName>
    <alternativeName>
        <fullName evidence="11">Ral GEF with PH domain and SH3-binding motif 1</fullName>
    </alternativeName>
    <alternativeName>
        <fullName evidence="9">Ral guanine nucleotide exchange factor 2</fullName>
    </alternativeName>
    <alternativeName>
        <fullName evidence="10">RalA exchange factor RalGPS1</fullName>
    </alternativeName>
</protein>
<dbReference type="Ensembl" id="ENSCUST00005026095.1">
    <property type="protein sequence ID" value="ENSCUSP00005025194.1"/>
    <property type="gene ID" value="ENSCUSG00005015579.1"/>
</dbReference>
<dbReference type="PANTHER" id="PTHR23113:SF167">
    <property type="entry name" value="RAS-SPECIFIC GUANINE NUCLEOTIDE-RELEASING FACTOR RALGPS1"/>
    <property type="match status" value="1"/>
</dbReference>
<name>A0A8C3Y8G2_CATUS</name>
<reference evidence="16" key="1">
    <citation type="submission" date="2020-10" db="EMBL/GenBank/DDBJ databases">
        <title>Catharus ustulatus (Swainson's thrush) genome, bCatUst1, primary haplotype v2.</title>
        <authorList>
            <person name="Delmore K."/>
            <person name="Vafadar M."/>
            <person name="Formenti G."/>
            <person name="Chow W."/>
            <person name="Pelan S."/>
            <person name="Howe K."/>
            <person name="Rhie A."/>
            <person name="Mountcastle J."/>
            <person name="Haase B."/>
            <person name="Fedrigo O."/>
            <person name="Jarvis E.D."/>
        </authorList>
    </citation>
    <scope>NUCLEOTIDE SEQUENCE [LARGE SCALE GENOMIC DNA]</scope>
</reference>
<evidence type="ECO:0000256" key="4">
    <source>
        <dbReference type="ARBA" id="ARBA00022490"/>
    </source>
</evidence>
<evidence type="ECO:0000256" key="1">
    <source>
        <dbReference type="ARBA" id="ARBA00004236"/>
    </source>
</evidence>
<comment type="subcellular location">
    <subcellularLocation>
        <location evidence="1">Cell membrane</location>
    </subcellularLocation>
    <subcellularLocation>
        <location evidence="2">Cytoplasm</location>
    </subcellularLocation>
</comment>
<dbReference type="GO" id="GO:0005886">
    <property type="term" value="C:plasma membrane"/>
    <property type="evidence" value="ECO:0007669"/>
    <property type="project" value="UniProtKB-SubCell"/>
</dbReference>
<evidence type="ECO:0000256" key="6">
    <source>
        <dbReference type="ARBA" id="ARBA00023136"/>
    </source>
</evidence>
<dbReference type="AlphaFoldDB" id="A0A8C3Y8G2"/>
<dbReference type="GO" id="GO:0007265">
    <property type="term" value="P:Ras protein signal transduction"/>
    <property type="evidence" value="ECO:0007669"/>
    <property type="project" value="TreeGrafter"/>
</dbReference>
<evidence type="ECO:0000256" key="13">
    <source>
        <dbReference type="SAM" id="Phobius"/>
    </source>
</evidence>
<evidence type="ECO:0000256" key="8">
    <source>
        <dbReference type="ARBA" id="ARBA00073644"/>
    </source>
</evidence>
<dbReference type="FunFam" id="2.30.29.30:FF:000152">
    <property type="entry name" value="ras-specific guanine nucleotide-releasing factor RalGPS1 isoform X1"/>
    <property type="match status" value="1"/>
</dbReference>
<evidence type="ECO:0000259" key="15">
    <source>
        <dbReference type="PROSITE" id="PS50009"/>
    </source>
</evidence>
<feature type="domain" description="Ras-GEF" evidence="15">
    <location>
        <begin position="1"/>
        <end position="229"/>
    </location>
</feature>
<dbReference type="InterPro" id="IPR001849">
    <property type="entry name" value="PH_domain"/>
</dbReference>
<dbReference type="CDD" id="cd13310">
    <property type="entry name" value="PH_RalGPS1_2"/>
    <property type="match status" value="1"/>
</dbReference>
<evidence type="ECO:0000256" key="2">
    <source>
        <dbReference type="ARBA" id="ARBA00004496"/>
    </source>
</evidence>
<keyword evidence="5 12" id="KW-0344">Guanine-nucleotide releasing factor</keyword>
<evidence type="ECO:0000256" key="12">
    <source>
        <dbReference type="PROSITE-ProRule" id="PRU00168"/>
    </source>
</evidence>
<dbReference type="Gene3D" id="1.10.840.10">
    <property type="entry name" value="Ras guanine-nucleotide exchange factors catalytic domain"/>
    <property type="match status" value="1"/>
</dbReference>
<dbReference type="PANTHER" id="PTHR23113">
    <property type="entry name" value="GUANINE NUCLEOTIDE EXCHANGE FACTOR"/>
    <property type="match status" value="1"/>
</dbReference>
<evidence type="ECO:0000256" key="9">
    <source>
        <dbReference type="ARBA" id="ARBA00079305"/>
    </source>
</evidence>
<dbReference type="PROSITE" id="PS50009">
    <property type="entry name" value="RASGEF_CAT"/>
    <property type="match status" value="1"/>
</dbReference>
<dbReference type="Proteomes" id="UP000694563">
    <property type="component" value="Chromosome 21"/>
</dbReference>
<keyword evidence="13" id="KW-0812">Transmembrane</keyword>
<evidence type="ECO:0000313" key="16">
    <source>
        <dbReference type="Ensembl" id="ENSCUSP00005025194.1"/>
    </source>
</evidence>
<dbReference type="Pfam" id="PF00617">
    <property type="entry name" value="RasGEF"/>
    <property type="match status" value="1"/>
</dbReference>
<feature type="transmembrane region" description="Helical" evidence="13">
    <location>
        <begin position="321"/>
        <end position="354"/>
    </location>
</feature>
<reference evidence="16" key="2">
    <citation type="submission" date="2025-08" db="UniProtKB">
        <authorList>
            <consortium name="Ensembl"/>
        </authorList>
    </citation>
    <scope>IDENTIFICATION</scope>
</reference>
<evidence type="ECO:0000256" key="11">
    <source>
        <dbReference type="ARBA" id="ARBA00081468"/>
    </source>
</evidence>
<proteinExistence type="predicted"/>
<evidence type="ECO:0000256" key="3">
    <source>
        <dbReference type="ARBA" id="ARBA00022475"/>
    </source>
</evidence>
<dbReference type="InterPro" id="IPR036964">
    <property type="entry name" value="RASGEF_cat_dom_sf"/>
</dbReference>